<dbReference type="EMBL" id="JBANAX010000094">
    <property type="protein sequence ID" value="KAL1222508.1"/>
    <property type="molecule type" value="Genomic_DNA"/>
</dbReference>
<dbReference type="AlphaFoldDB" id="A0ABD1BZ64"/>
<organism evidence="2 3">
    <name type="scientific">Cardamine amara subsp. amara</name>
    <dbReference type="NCBI Taxonomy" id="228776"/>
    <lineage>
        <taxon>Eukaryota</taxon>
        <taxon>Viridiplantae</taxon>
        <taxon>Streptophyta</taxon>
        <taxon>Embryophyta</taxon>
        <taxon>Tracheophyta</taxon>
        <taxon>Spermatophyta</taxon>
        <taxon>Magnoliopsida</taxon>
        <taxon>eudicotyledons</taxon>
        <taxon>Gunneridae</taxon>
        <taxon>Pentapetalae</taxon>
        <taxon>rosids</taxon>
        <taxon>malvids</taxon>
        <taxon>Brassicales</taxon>
        <taxon>Brassicaceae</taxon>
        <taxon>Cardamineae</taxon>
        <taxon>Cardamine</taxon>
    </lineage>
</organism>
<sequence>MEASPVTNVRISSVVPASVTGQNKPRQLTTMDLAMKLHYVRAVYFFKGTCSFTIADLKSNMFPLLQSYYHVSGRIRMPDNDPSAPAIPYIRCNDSGIRIVEAKVEEFTVEKWLNLDDRSIDHRFLVYDHVIGPDLNFSPLVFLQITQFKCGGFSIGLSWAHILGDVFSASTFMKTLGQLMSGHGPPKLLYPKTPEPTPHARDRDGEAISIKKIESVGEYWLLSNKCKMGRYIFNLSHDQIDRLMAKDTAQDDQPFSEVDILYAVIWRSLVKIRGESETNVITVCDRKKSSTCWNDDLVISVVERKNEKIGISELSALIAGRKREENVAIKRMIEQDRESSDFFTYGANLTFVNLEMVNMWEFEIKGEKPDFVNYTIHGVGDKGVVLVYPKGKFARSVSVVMPEGELAKLKDEVINIIM</sequence>
<protein>
    <submittedName>
        <fullName evidence="2">Protein ECERIFERUM 2</fullName>
    </submittedName>
</protein>
<evidence type="ECO:0000313" key="3">
    <source>
        <dbReference type="Proteomes" id="UP001558713"/>
    </source>
</evidence>
<keyword evidence="3" id="KW-1185">Reference proteome</keyword>
<dbReference type="Pfam" id="PF02458">
    <property type="entry name" value="Transferase"/>
    <property type="match status" value="1"/>
</dbReference>
<dbReference type="PANTHER" id="PTHR31642:SF259">
    <property type="entry name" value="PROTEIN ECERIFERUM 2"/>
    <property type="match status" value="1"/>
</dbReference>
<gene>
    <name evidence="2" type="ORF">V5N11_018884</name>
</gene>
<dbReference type="InterPro" id="IPR050317">
    <property type="entry name" value="Plant_Fungal_Acyltransferase"/>
</dbReference>
<evidence type="ECO:0000256" key="1">
    <source>
        <dbReference type="ARBA" id="ARBA00009861"/>
    </source>
</evidence>
<dbReference type="Proteomes" id="UP001558713">
    <property type="component" value="Unassembled WGS sequence"/>
</dbReference>
<evidence type="ECO:0000313" key="2">
    <source>
        <dbReference type="EMBL" id="KAL1222508.1"/>
    </source>
</evidence>
<accession>A0ABD1BZ64</accession>
<reference evidence="2 3" key="1">
    <citation type="submission" date="2024-04" db="EMBL/GenBank/DDBJ databases">
        <title>Genome assembly C_amara_ONT_v2.</title>
        <authorList>
            <person name="Yant L."/>
            <person name="Moore C."/>
            <person name="Slenker M."/>
        </authorList>
    </citation>
    <scope>NUCLEOTIDE SEQUENCE [LARGE SCALE GENOMIC DNA]</scope>
    <source>
        <tissue evidence="2">Leaf</tissue>
    </source>
</reference>
<proteinExistence type="inferred from homology"/>
<dbReference type="PANTHER" id="PTHR31642">
    <property type="entry name" value="TRICHOTHECENE 3-O-ACETYLTRANSFERASE"/>
    <property type="match status" value="1"/>
</dbReference>
<name>A0ABD1BZ64_CARAN</name>
<dbReference type="Gene3D" id="3.30.559.10">
    <property type="entry name" value="Chloramphenicol acetyltransferase-like domain"/>
    <property type="match status" value="2"/>
</dbReference>
<comment type="caution">
    <text evidence="2">The sequence shown here is derived from an EMBL/GenBank/DDBJ whole genome shotgun (WGS) entry which is preliminary data.</text>
</comment>
<comment type="similarity">
    <text evidence="1">Belongs to the plant acyltransferase family.</text>
</comment>
<dbReference type="InterPro" id="IPR023213">
    <property type="entry name" value="CAT-like_dom_sf"/>
</dbReference>